<dbReference type="SUPFAM" id="SSF55383">
    <property type="entry name" value="Copper amine oxidase, domain N"/>
    <property type="match status" value="1"/>
</dbReference>
<name>A0A9D1S582_9FIRM</name>
<accession>A0A9D1S582</accession>
<organism evidence="2 3">
    <name type="scientific">Candidatus Avimonoglobus intestinipullorum</name>
    <dbReference type="NCBI Taxonomy" id="2840699"/>
    <lineage>
        <taxon>Bacteria</taxon>
        <taxon>Bacillati</taxon>
        <taxon>Bacillota</taxon>
        <taxon>Clostridia</taxon>
        <taxon>Eubacteriales</taxon>
        <taxon>Candidatus Avimonoglobus</taxon>
    </lineage>
</organism>
<protein>
    <recommendedName>
        <fullName evidence="1">Copper amine oxidase-like N-terminal domain-containing protein</fullName>
    </recommendedName>
</protein>
<dbReference type="EMBL" id="DVND01000003">
    <property type="protein sequence ID" value="HIU47734.1"/>
    <property type="molecule type" value="Genomic_DNA"/>
</dbReference>
<dbReference type="AlphaFoldDB" id="A0A9D1S582"/>
<feature type="domain" description="Copper amine oxidase-like N-terminal" evidence="1">
    <location>
        <begin position="3"/>
        <end position="41"/>
    </location>
</feature>
<evidence type="ECO:0000259" key="1">
    <source>
        <dbReference type="Pfam" id="PF07833"/>
    </source>
</evidence>
<dbReference type="Pfam" id="PF07833">
    <property type="entry name" value="Cu_amine_oxidN1"/>
    <property type="match status" value="1"/>
</dbReference>
<dbReference type="InterPro" id="IPR036582">
    <property type="entry name" value="Mao_N_sf"/>
</dbReference>
<sequence>MMDMDAPSMIYHDRTYVPLRAVSEALERTVSWDDATKTVTIV</sequence>
<dbReference type="Gene3D" id="3.30.457.10">
    <property type="entry name" value="Copper amine oxidase-like, N-terminal domain"/>
    <property type="match status" value="1"/>
</dbReference>
<proteinExistence type="predicted"/>
<dbReference type="Proteomes" id="UP000824111">
    <property type="component" value="Unassembled WGS sequence"/>
</dbReference>
<reference evidence="2" key="2">
    <citation type="journal article" date="2021" name="PeerJ">
        <title>Extensive microbial diversity within the chicken gut microbiome revealed by metagenomics and culture.</title>
        <authorList>
            <person name="Gilroy R."/>
            <person name="Ravi A."/>
            <person name="Getino M."/>
            <person name="Pursley I."/>
            <person name="Horton D.L."/>
            <person name="Alikhan N.F."/>
            <person name="Baker D."/>
            <person name="Gharbi K."/>
            <person name="Hall N."/>
            <person name="Watson M."/>
            <person name="Adriaenssens E.M."/>
            <person name="Foster-Nyarko E."/>
            <person name="Jarju S."/>
            <person name="Secka A."/>
            <person name="Antonio M."/>
            <person name="Oren A."/>
            <person name="Chaudhuri R.R."/>
            <person name="La Ragione R."/>
            <person name="Hildebrand F."/>
            <person name="Pallen M.J."/>
        </authorList>
    </citation>
    <scope>NUCLEOTIDE SEQUENCE</scope>
    <source>
        <strain evidence="2">ChiSjej4B22-9803</strain>
    </source>
</reference>
<reference evidence="2" key="1">
    <citation type="submission" date="2020-10" db="EMBL/GenBank/DDBJ databases">
        <authorList>
            <person name="Gilroy R."/>
        </authorList>
    </citation>
    <scope>NUCLEOTIDE SEQUENCE</scope>
    <source>
        <strain evidence="2">ChiSjej4B22-9803</strain>
    </source>
</reference>
<gene>
    <name evidence="2" type="ORF">IAB04_00055</name>
</gene>
<comment type="caution">
    <text evidence="2">The sequence shown here is derived from an EMBL/GenBank/DDBJ whole genome shotgun (WGS) entry which is preliminary data.</text>
</comment>
<dbReference type="InterPro" id="IPR012854">
    <property type="entry name" value="Cu_amine_oxidase-like_N"/>
</dbReference>
<evidence type="ECO:0000313" key="3">
    <source>
        <dbReference type="Proteomes" id="UP000824111"/>
    </source>
</evidence>
<evidence type="ECO:0000313" key="2">
    <source>
        <dbReference type="EMBL" id="HIU47734.1"/>
    </source>
</evidence>